<evidence type="ECO:0000256" key="4">
    <source>
        <dbReference type="ARBA" id="ARBA00023015"/>
    </source>
</evidence>
<dbReference type="Pfam" id="PF25316">
    <property type="entry name" value="TAF2_3rd"/>
    <property type="match status" value="1"/>
</dbReference>
<evidence type="ECO:0000256" key="3">
    <source>
        <dbReference type="ARBA" id="ARBA00017363"/>
    </source>
</evidence>
<feature type="compositionally biased region" description="Pro residues" evidence="10">
    <location>
        <begin position="1275"/>
        <end position="1285"/>
    </location>
</feature>
<keyword evidence="4" id="KW-0805">Transcription regulation</keyword>
<dbReference type="PRINTS" id="PR00503">
    <property type="entry name" value="BROMODOMAIN"/>
</dbReference>
<evidence type="ECO:0000313" key="12">
    <source>
        <dbReference type="EMBL" id="CAE6526459.1"/>
    </source>
</evidence>
<dbReference type="InterPro" id="IPR037813">
    <property type="entry name" value="TAF2"/>
</dbReference>
<dbReference type="InterPro" id="IPR027268">
    <property type="entry name" value="Peptidase_M4/M1_CTD_sf"/>
</dbReference>
<feature type="domain" description="Bromo" evidence="11">
    <location>
        <begin position="1823"/>
        <end position="1895"/>
    </location>
</feature>
<keyword evidence="5 8" id="KW-0103">Bromodomain</keyword>
<dbReference type="InterPro" id="IPR018359">
    <property type="entry name" value="Bromodomain_CS"/>
</dbReference>
<dbReference type="InterPro" id="IPR042097">
    <property type="entry name" value="Aminopeptidase_N-like_N_sf"/>
</dbReference>
<feature type="compositionally biased region" description="Pro residues" evidence="10">
    <location>
        <begin position="1509"/>
        <end position="1520"/>
    </location>
</feature>
<evidence type="ECO:0000256" key="9">
    <source>
        <dbReference type="SAM" id="Coils"/>
    </source>
</evidence>
<evidence type="ECO:0000256" key="10">
    <source>
        <dbReference type="SAM" id="MobiDB-lite"/>
    </source>
</evidence>
<feature type="domain" description="Bromo" evidence="11">
    <location>
        <begin position="1943"/>
        <end position="2009"/>
    </location>
</feature>
<evidence type="ECO:0000256" key="6">
    <source>
        <dbReference type="ARBA" id="ARBA00023163"/>
    </source>
</evidence>
<dbReference type="Pfam" id="PF25577">
    <property type="entry name" value="TPR_TAF2_C"/>
    <property type="match status" value="1"/>
</dbReference>
<feature type="compositionally biased region" description="Acidic residues" evidence="10">
    <location>
        <begin position="1626"/>
        <end position="1638"/>
    </location>
</feature>
<dbReference type="CDD" id="cd09839">
    <property type="entry name" value="M1_like_TAF2"/>
    <property type="match status" value="1"/>
</dbReference>
<feature type="region of interest" description="Disordered" evidence="10">
    <location>
        <begin position="1499"/>
        <end position="1810"/>
    </location>
</feature>
<dbReference type="SUPFAM" id="SSF47370">
    <property type="entry name" value="Bromodomain"/>
    <property type="match status" value="3"/>
</dbReference>
<dbReference type="GO" id="GO:0006325">
    <property type="term" value="P:chromatin organization"/>
    <property type="evidence" value="ECO:0007669"/>
    <property type="project" value="UniProtKB-ARBA"/>
</dbReference>
<keyword evidence="6" id="KW-0804">Transcription</keyword>
<feature type="coiled-coil region" evidence="9">
    <location>
        <begin position="982"/>
        <end position="1011"/>
    </location>
</feature>
<feature type="compositionally biased region" description="Low complexity" evidence="10">
    <location>
        <begin position="1673"/>
        <end position="1683"/>
    </location>
</feature>
<dbReference type="InterPro" id="IPR001487">
    <property type="entry name" value="Bromodomain"/>
</dbReference>
<dbReference type="Pfam" id="PF00439">
    <property type="entry name" value="Bromodomain"/>
    <property type="match status" value="3"/>
</dbReference>
<evidence type="ECO:0000256" key="5">
    <source>
        <dbReference type="ARBA" id="ARBA00023117"/>
    </source>
</evidence>
<accession>A0A8H3DFU7</accession>
<evidence type="ECO:0000256" key="7">
    <source>
        <dbReference type="ARBA" id="ARBA00023242"/>
    </source>
</evidence>
<keyword evidence="9" id="KW-0175">Coiled coil</keyword>
<comment type="subcellular location">
    <subcellularLocation>
        <location evidence="1">Nucleus</location>
    </subcellularLocation>
</comment>
<comment type="caution">
    <text evidence="12">The sequence shown here is derived from an EMBL/GenBank/DDBJ whole genome shotgun (WGS) entry which is preliminary data.</text>
</comment>
<dbReference type="PANTHER" id="PTHR15137:SF9">
    <property type="entry name" value="TRANSCRIPTION INITIATION FACTOR TFIID SUBUNIT 2"/>
    <property type="match status" value="1"/>
</dbReference>
<evidence type="ECO:0000256" key="8">
    <source>
        <dbReference type="PROSITE-ProRule" id="PRU00035"/>
    </source>
</evidence>
<name>A0A8H3DFU7_9AGAM</name>
<dbReference type="Gene3D" id="1.20.920.10">
    <property type="entry name" value="Bromodomain-like"/>
    <property type="match status" value="3"/>
</dbReference>
<dbReference type="InterPro" id="IPR036427">
    <property type="entry name" value="Bromodomain-like_sf"/>
</dbReference>
<feature type="compositionally biased region" description="Basic and acidic residues" evidence="10">
    <location>
        <begin position="1304"/>
        <end position="1320"/>
    </location>
</feature>
<dbReference type="SUPFAM" id="SSF55486">
    <property type="entry name" value="Metalloproteases ('zincins'), catalytic domain"/>
    <property type="match status" value="1"/>
</dbReference>
<dbReference type="InterPro" id="IPR057345">
    <property type="entry name" value="Ig-like_TAF2"/>
</dbReference>
<feature type="compositionally biased region" description="Basic and acidic residues" evidence="10">
    <location>
        <begin position="1648"/>
        <end position="1657"/>
    </location>
</feature>
<keyword evidence="7" id="KW-0539">Nucleus</keyword>
<dbReference type="GO" id="GO:0016251">
    <property type="term" value="F:RNA polymerase II general transcription initiation factor activity"/>
    <property type="evidence" value="ECO:0007669"/>
    <property type="project" value="TreeGrafter"/>
</dbReference>
<sequence length="2048" mass="221832">MQRESVRRGFGISHQKVVLQAEIGKKTAHGYTELTIVPLSRDLRTLHLHARCDIHNVSVCVAPGSETIRADFAHHDPTRAVTVTDPTDVHLHPELKRKLFAAGAEADEGELSIAIPPSFLLHPSNAPVDVQVSSDRPDIPPFVLVIEYSIHDPAHGLEFVLPTESHPNYVPHVFTSPSTVDAARCWVPCLDNLWERSTWELVLIAPHSLERLSSQPSDAMQLDQPPSDPEPEFPVVAVASAELTQVIVHPNDPSKRIHLFTQSLPTSVQHIAFAIGPFISHLVPDPTTSDPTATTTTPTPIRTYALPSTPSASVELATTSAPLRPAMSFYTTEYGSYPFGTLSVVFLPTVPATTSHDCAGLTLLPSALLHSPAYIDAEFDARLALAHALAAQWAGVHIIPRIPADTWLVLGLQGYVAGLCIRKMMGNNEWRYRLKVDAARCVALDDGSFPPISNPTCARAFVRLKAPLVLHTLDRILSAHGGLGRVLPKIFLSALSGELAQNALGTTAFVRMCRRLGGGNSGNSGSGGGGGGVGGEVRVWARQWIYGSGSPRFYVSAGFSRKKMAVELVVEQRCVAWERNNPANSPPVNADYNPVKSFEGQMTVRIHEADGTPYEHILDLRDGRTRFEVPFNTKYKRVRRRRRGEAPVLLETANGTTTSAGATGADGEQELIIGGGAVFEYAAWEDPSARAAWHVEEFEDAEPAPHTGPIPFNPNSGAAAGNEETAYEWIRLDPEMMWVARIELRQSGVMWASQLARERDVGAQMEAIWAFGGGGEGLGPAIGTGLGGGLAYGTGSLAVGASGPGSSISGSVVTSPGLYSSFGSITASGAVSTALCQTVLVPAYFFRVRCAAARALASQGAPGLFHLLKIWTKWCYEPDSNSGSGGDGFAQRFIPRPNDFSDFQEYFVRKAVVTALAQLRDGTSPIGAWLGGALVRGTIVDQLVYNDNSGNTYSDDMYVATLITALGTALIPPDASERNELAHNHTVEMEMEEAMRRQMEEEENAEVLRRAVTQVERYRARDRLVPSRHNVISIAAIQWYLTITMSGLVSNDPRLFLAYSQEANAIGLRTAAMDALLLTKWWRAKTLIQYIFAVIAHDPSREIRRHVSRSVVTSLAVLHAIGDVRPGGREEPLLVVEDDGGAPKDKAKKGEGDMLVKVLKKEVGRSKQLRDSIMPIMMDPDVDHEVRWCMLKLADLIYRPAEEPHVKIKIHIPPTPISEVPPALPLPIPMATPTPAPIKKPIPLSARQTPTTLKLNLSGTLPKLKLHSPRTGGGPLPPLFPPVAPSPLAFESTPGKNGIPLPEPEPKPEPVREPVVERKVSTPQPQPQPQPPPVVVRPRPVLAEPKVVARFSPEPSSIPLPRPKKVKPVAPVPHQGMNKTTHAHCKAVLNALHRNPHANLFRLPVDPVRDNAPNYFLVIKHPMDLSTMKAKLDNKIYKDRAEFEADFKLMIQNAKTYNAPLSYVFNEAVALEKAFNDRWTKIDASASAAQALEMEVSGPVASSSKPAPFTAPAPVTPANPPMNRKLSLLARGASPGGPLETPTRVKVKPSALPGMDTTPRPKTKEPAPPPVTPSPTEQKSRTPKIKLVTRPPKPAVTPQRVASPAPPPRVPSPPPPPPPAPPEPTPNDDSDALDDLLLEEVLAIETESEMKKGKEKAAAQPSTPAPPPPKPTPTSSSMPPKSMKIGKTTFKIPRASTPGGGPVEKKSRPSTPSVDAHSDRERTPAVTTKVRIVGGPEGSSKPAVSVKEKRKDGGIYRDKPAPSDPFLSPLGAGPKGKAKDTAPPPAPPPTAAPPTPSVSSSSASNPSQKIDVKRCERILASLRRTENALIFERPVDPIKDGCPTYLDEIKHPMDLGTMGTKLRNGKYKTMDNFKSDVELIISNCRAFNPPGTFPVLAAEALETAFKREWSKVNSEVRRISSGDRRALVSMIEKLCEQPCAVWFLFAVDPIQQNVPDYHDIIPKRDARDLSLIKSNIESGKYDSLEALTADIYLMQANAVKFNGEYSNVAADGRTFVKSFEAALANFKRKRKGPEVYGGTSGAKKQKLY</sequence>
<reference evidence="12" key="1">
    <citation type="submission" date="2021-01" db="EMBL/GenBank/DDBJ databases">
        <authorList>
            <person name="Kaushik A."/>
        </authorList>
    </citation>
    <scope>NUCLEOTIDE SEQUENCE</scope>
    <source>
        <strain evidence="12">AG6-10EEA</strain>
    </source>
</reference>
<evidence type="ECO:0000256" key="1">
    <source>
        <dbReference type="ARBA" id="ARBA00004123"/>
    </source>
</evidence>
<evidence type="ECO:0000313" key="13">
    <source>
        <dbReference type="Proteomes" id="UP000663853"/>
    </source>
</evidence>
<protein>
    <recommendedName>
        <fullName evidence="3">Transcription initiation factor TFIID subunit 2</fullName>
    </recommendedName>
</protein>
<dbReference type="PANTHER" id="PTHR15137">
    <property type="entry name" value="TRANSCRIPTION INITIATION FACTOR TFIID"/>
    <property type="match status" value="1"/>
</dbReference>
<dbReference type="Proteomes" id="UP000663853">
    <property type="component" value="Unassembled WGS sequence"/>
</dbReference>
<dbReference type="PROSITE" id="PS00633">
    <property type="entry name" value="BROMODOMAIN_1"/>
    <property type="match status" value="2"/>
</dbReference>
<proteinExistence type="inferred from homology"/>
<dbReference type="SUPFAM" id="SSF63737">
    <property type="entry name" value="Leukotriene A4 hydrolase N-terminal domain"/>
    <property type="match status" value="1"/>
</dbReference>
<dbReference type="Gene3D" id="2.60.40.1730">
    <property type="entry name" value="tricorn interacting facor f3 domain"/>
    <property type="match status" value="1"/>
</dbReference>
<organism evidence="12 13">
    <name type="scientific">Rhizoctonia solani</name>
    <dbReference type="NCBI Taxonomy" id="456999"/>
    <lineage>
        <taxon>Eukaryota</taxon>
        <taxon>Fungi</taxon>
        <taxon>Dikarya</taxon>
        <taxon>Basidiomycota</taxon>
        <taxon>Agaricomycotina</taxon>
        <taxon>Agaricomycetes</taxon>
        <taxon>Cantharellales</taxon>
        <taxon>Ceratobasidiaceae</taxon>
        <taxon>Rhizoctonia</taxon>
    </lineage>
</organism>
<evidence type="ECO:0000259" key="11">
    <source>
        <dbReference type="PROSITE" id="PS50014"/>
    </source>
</evidence>
<feature type="compositionally biased region" description="Pro residues" evidence="10">
    <location>
        <begin position="1782"/>
        <end position="1796"/>
    </location>
</feature>
<dbReference type="PROSITE" id="PS50014">
    <property type="entry name" value="BROMODOMAIN_2"/>
    <property type="match status" value="3"/>
</dbReference>
<feature type="compositionally biased region" description="Pro residues" evidence="10">
    <location>
        <begin position="1663"/>
        <end position="1672"/>
    </location>
</feature>
<dbReference type="CDD" id="cd04369">
    <property type="entry name" value="Bromodomain"/>
    <property type="match status" value="2"/>
</dbReference>
<feature type="compositionally biased region" description="Low complexity" evidence="10">
    <location>
        <begin position="1797"/>
        <end position="1807"/>
    </location>
</feature>
<dbReference type="Gene3D" id="1.10.390.10">
    <property type="entry name" value="Neutral Protease Domain 2"/>
    <property type="match status" value="1"/>
</dbReference>
<feature type="domain" description="Bromo" evidence="11">
    <location>
        <begin position="1393"/>
        <end position="1465"/>
    </location>
</feature>
<dbReference type="EMBL" id="CAJMXA010003911">
    <property type="protein sequence ID" value="CAE6526459.1"/>
    <property type="molecule type" value="Genomic_DNA"/>
</dbReference>
<dbReference type="GO" id="GO:0003682">
    <property type="term" value="F:chromatin binding"/>
    <property type="evidence" value="ECO:0007669"/>
    <property type="project" value="TreeGrafter"/>
</dbReference>
<feature type="region of interest" description="Disordered" evidence="10">
    <location>
        <begin position="1260"/>
        <end position="1337"/>
    </location>
</feature>
<dbReference type="GO" id="GO:0006367">
    <property type="term" value="P:transcription initiation at RNA polymerase II promoter"/>
    <property type="evidence" value="ECO:0007669"/>
    <property type="project" value="TreeGrafter"/>
</dbReference>
<dbReference type="SMART" id="SM00297">
    <property type="entry name" value="BROMO"/>
    <property type="match status" value="3"/>
</dbReference>
<evidence type="ECO:0000256" key="2">
    <source>
        <dbReference type="ARBA" id="ARBA00010937"/>
    </source>
</evidence>
<dbReference type="GO" id="GO:0005669">
    <property type="term" value="C:transcription factor TFIID complex"/>
    <property type="evidence" value="ECO:0007669"/>
    <property type="project" value="InterPro"/>
</dbReference>
<comment type="similarity">
    <text evidence="2">Belongs to the TAF2 family.</text>
</comment>
<feature type="compositionally biased region" description="Pro residues" evidence="10">
    <location>
        <begin position="1324"/>
        <end position="1335"/>
    </location>
</feature>
<gene>
    <name evidence="12" type="ORF">RDB_LOCUS160148</name>
</gene>
<feature type="compositionally biased region" description="Pro residues" evidence="10">
    <location>
        <begin position="1604"/>
        <end position="1625"/>
    </location>
</feature>
<dbReference type="InterPro" id="IPR057991">
    <property type="entry name" value="TPR_TAF2_C"/>
</dbReference>
<feature type="compositionally biased region" description="Basic and acidic residues" evidence="10">
    <location>
        <begin position="1746"/>
        <end position="1761"/>
    </location>
</feature>
<dbReference type="GO" id="GO:0000976">
    <property type="term" value="F:transcription cis-regulatory region binding"/>
    <property type="evidence" value="ECO:0007669"/>
    <property type="project" value="TreeGrafter"/>
</dbReference>